<dbReference type="RefSeq" id="WP_342848109.1">
    <property type="nucleotide sequence ID" value="NZ_JBBMQO010000004.1"/>
</dbReference>
<keyword evidence="1" id="KW-0812">Transmembrane</keyword>
<keyword evidence="1" id="KW-0472">Membrane</keyword>
<dbReference type="EMBL" id="JBBMQO010000004">
    <property type="protein sequence ID" value="MEM5501647.1"/>
    <property type="molecule type" value="Genomic_DNA"/>
</dbReference>
<feature type="transmembrane region" description="Helical" evidence="1">
    <location>
        <begin position="208"/>
        <end position="228"/>
    </location>
</feature>
<feature type="transmembrane region" description="Helical" evidence="1">
    <location>
        <begin position="358"/>
        <end position="381"/>
    </location>
</feature>
<dbReference type="PANTHER" id="PTHR35342:SF5">
    <property type="entry name" value="TRICARBOXYLIC TRANSPORT PROTEIN"/>
    <property type="match status" value="1"/>
</dbReference>
<feature type="transmembrane region" description="Helical" evidence="1">
    <location>
        <begin position="116"/>
        <end position="143"/>
    </location>
</feature>
<evidence type="ECO:0000259" key="2">
    <source>
        <dbReference type="Pfam" id="PF01970"/>
    </source>
</evidence>
<sequence>MIEFVLAQLVGFSSALYILVIDPITYVYLIPAVFLGIVFGALPGLTATLAVTILTGFFGNKFPLDQALIALIGSYVGAIYGGSYPSILLNIPGTAASAATAMDGYPMTQKGLGGQALGLTTTASFIGTLFGTFCLLIFVWLLLIVSKNIASPEKALLALFGILLSGTLMSEDLVIKGWIAGLLGLAMAMVGLDPLLSEPRYVFEWSYLLSGFQVVPVLMGAFAIPQIMDGMREAIKLMKVPNVGRIRPEMGEVMKHMPTILRSGAIGTGVGALPGVGEDVAGWVSYGVGKSVSKEGDQFGKGSKDGLISAEAANNAAIGGALIPLLVLGIPGSPPAAALLGALKINNVIPGPTIDPALILHIVAILVLASLTMLIMGLLTAKIFIKILRIPQTMFLPVVMVLTTIGSFSVGGGINDLFLMIGVGLVAYAMNKMQYPIAPLVIGVILGGLFDETFRRSLLISDGDMTVFFSRPGAAILLTLNILLVMSQIPLIKRTFSKLTGKFKKVGS</sequence>
<organism evidence="3 4">
    <name type="scientific">Ahrensia kielensis</name>
    <dbReference type="NCBI Taxonomy" id="76980"/>
    <lineage>
        <taxon>Bacteria</taxon>
        <taxon>Pseudomonadati</taxon>
        <taxon>Pseudomonadota</taxon>
        <taxon>Alphaproteobacteria</taxon>
        <taxon>Hyphomicrobiales</taxon>
        <taxon>Ahrensiaceae</taxon>
        <taxon>Ahrensia</taxon>
    </lineage>
</organism>
<reference evidence="3 4" key="1">
    <citation type="submission" date="2024-03" db="EMBL/GenBank/DDBJ databases">
        <title>Community enrichment and isolation of bacterial strains for fucoidan degradation.</title>
        <authorList>
            <person name="Sichert A."/>
        </authorList>
    </citation>
    <scope>NUCLEOTIDE SEQUENCE [LARGE SCALE GENOMIC DNA]</scope>
    <source>
        <strain evidence="3 4">AS62</strain>
    </source>
</reference>
<keyword evidence="4" id="KW-1185">Reference proteome</keyword>
<dbReference type="Pfam" id="PF01970">
    <property type="entry name" value="TctA"/>
    <property type="match status" value="1"/>
</dbReference>
<dbReference type="Proteomes" id="UP001477870">
    <property type="component" value="Unassembled WGS sequence"/>
</dbReference>
<proteinExistence type="predicted"/>
<feature type="transmembrane region" description="Helical" evidence="1">
    <location>
        <begin position="177"/>
        <end position="196"/>
    </location>
</feature>
<accession>A0ABU9T689</accession>
<comment type="caution">
    <text evidence="3">The sequence shown here is derived from an EMBL/GenBank/DDBJ whole genome shotgun (WGS) entry which is preliminary data.</text>
</comment>
<evidence type="ECO:0000256" key="1">
    <source>
        <dbReference type="SAM" id="Phobius"/>
    </source>
</evidence>
<dbReference type="PANTHER" id="PTHR35342">
    <property type="entry name" value="TRICARBOXYLIC TRANSPORT PROTEIN"/>
    <property type="match status" value="1"/>
</dbReference>
<dbReference type="InterPro" id="IPR002823">
    <property type="entry name" value="DUF112_TM"/>
</dbReference>
<protein>
    <submittedName>
        <fullName evidence="3">Tripartite tricarboxylate transporter permease</fullName>
    </submittedName>
</protein>
<feature type="transmembrane region" description="Helical" evidence="1">
    <location>
        <begin position="26"/>
        <end position="55"/>
    </location>
</feature>
<evidence type="ECO:0000313" key="4">
    <source>
        <dbReference type="Proteomes" id="UP001477870"/>
    </source>
</evidence>
<feature type="transmembrane region" description="Helical" evidence="1">
    <location>
        <begin position="67"/>
        <end position="87"/>
    </location>
</feature>
<keyword evidence="1" id="KW-1133">Transmembrane helix</keyword>
<feature type="transmembrane region" description="Helical" evidence="1">
    <location>
        <begin position="434"/>
        <end position="454"/>
    </location>
</feature>
<gene>
    <name evidence="3" type="ORF">WNY59_08605</name>
</gene>
<name>A0ABU9T689_9HYPH</name>
<evidence type="ECO:0000313" key="3">
    <source>
        <dbReference type="EMBL" id="MEM5501647.1"/>
    </source>
</evidence>
<feature type="domain" description="DUF112" evidence="2">
    <location>
        <begin position="28"/>
        <end position="442"/>
    </location>
</feature>
<feature type="transmembrane region" description="Helical" evidence="1">
    <location>
        <begin position="393"/>
        <end position="414"/>
    </location>
</feature>
<feature type="transmembrane region" description="Helical" evidence="1">
    <location>
        <begin position="474"/>
        <end position="492"/>
    </location>
</feature>